<accession>A0ABD0SBJ1</accession>
<evidence type="ECO:0000256" key="2">
    <source>
        <dbReference type="PIRSR" id="PIRSR036514-1"/>
    </source>
</evidence>
<dbReference type="InterPro" id="IPR055269">
    <property type="entry name" value="Alpha-crystallin/HSP_16"/>
</dbReference>
<dbReference type="Proteomes" id="UP001549921">
    <property type="component" value="Unassembled WGS sequence"/>
</dbReference>
<dbReference type="InterPro" id="IPR001436">
    <property type="entry name" value="Alpha-crystallin/sHSP_animal"/>
</dbReference>
<feature type="domain" description="SHSP" evidence="5">
    <location>
        <begin position="17"/>
        <end position="126"/>
    </location>
</feature>
<dbReference type="PROSITE" id="PS01031">
    <property type="entry name" value="SHSP"/>
    <property type="match status" value="1"/>
</dbReference>
<protein>
    <recommendedName>
        <fullName evidence="5">SHSP domain-containing protein</fullName>
    </recommendedName>
</protein>
<feature type="binding site" evidence="2">
    <location>
        <position position="69"/>
    </location>
    <ligand>
        <name>Zn(2+)</name>
        <dbReference type="ChEBI" id="CHEBI:29105"/>
        <label>1</label>
    </ligand>
</feature>
<comment type="caution">
    <text evidence="6">The sequence shown here is derived from an EMBL/GenBank/DDBJ whole genome shotgun (WGS) entry which is preliminary data.</text>
</comment>
<dbReference type="PANTHER" id="PTHR45640:SF34">
    <property type="entry name" value="PROTEIN LETHAL(2)ESSENTIAL FOR LIFE"/>
    <property type="match status" value="1"/>
</dbReference>
<dbReference type="EMBL" id="JBEDNZ010000027">
    <property type="protein sequence ID" value="KAL0810091.1"/>
    <property type="molecule type" value="Genomic_DNA"/>
</dbReference>
<dbReference type="GO" id="GO:0005737">
    <property type="term" value="C:cytoplasm"/>
    <property type="evidence" value="ECO:0007669"/>
    <property type="project" value="UniProtKB-ARBA"/>
</dbReference>
<dbReference type="Gene3D" id="2.60.40.790">
    <property type="match status" value="1"/>
</dbReference>
<comment type="similarity">
    <text evidence="1 3 4">Belongs to the small heat shock protein (HSP20) family.</text>
</comment>
<dbReference type="PANTHER" id="PTHR45640">
    <property type="entry name" value="HEAT SHOCK PROTEIN HSP-12.2-RELATED"/>
    <property type="match status" value="1"/>
</dbReference>
<evidence type="ECO:0000313" key="6">
    <source>
        <dbReference type="EMBL" id="KAL0810091.1"/>
    </source>
</evidence>
<dbReference type="PIRSF" id="PIRSF036514">
    <property type="entry name" value="Sm_HSP_B1"/>
    <property type="match status" value="1"/>
</dbReference>
<dbReference type="SUPFAM" id="SSF49764">
    <property type="entry name" value="HSP20-like chaperones"/>
    <property type="match status" value="1"/>
</dbReference>
<keyword evidence="2" id="KW-0862">Zinc</keyword>
<evidence type="ECO:0000313" key="7">
    <source>
        <dbReference type="Proteomes" id="UP001549921"/>
    </source>
</evidence>
<evidence type="ECO:0000256" key="1">
    <source>
        <dbReference type="PIRNR" id="PIRNR036514"/>
    </source>
</evidence>
<dbReference type="InterPro" id="IPR002068">
    <property type="entry name" value="A-crystallin/Hsp20_dom"/>
</dbReference>
<gene>
    <name evidence="6" type="ORF">ABMA28_010899</name>
</gene>
<proteinExistence type="inferred from homology"/>
<dbReference type="GO" id="GO:0009408">
    <property type="term" value="P:response to heat"/>
    <property type="evidence" value="ECO:0007669"/>
    <property type="project" value="UniProtKB-ARBA"/>
</dbReference>
<feature type="binding site" evidence="2">
    <location>
        <position position="67"/>
    </location>
    <ligand>
        <name>Zn(2+)</name>
        <dbReference type="ChEBI" id="CHEBI:29105"/>
        <label>1</label>
    </ligand>
</feature>
<evidence type="ECO:0000256" key="4">
    <source>
        <dbReference type="RuleBase" id="RU003616"/>
    </source>
</evidence>
<dbReference type="PRINTS" id="PR00299">
    <property type="entry name" value="ACRYSTALLIN"/>
</dbReference>
<dbReference type="AlphaFoldDB" id="A0ABD0SBJ1"/>
<evidence type="ECO:0000259" key="5">
    <source>
        <dbReference type="PROSITE" id="PS01031"/>
    </source>
</evidence>
<evidence type="ECO:0000256" key="3">
    <source>
        <dbReference type="PROSITE-ProRule" id="PRU00285"/>
    </source>
</evidence>
<sequence>MSGVLSSPFGDEVVLRSIDWLENFPWRQDSGSVKKDKFEVRFNVKGFAPEEISVKTADGYIVVEAFHDEKQDEYGYISRKLVRRYPLPDECVKEDVVCKLSSDGILTVTAPRKVVKNNTVIPVTHEGPVKSKL</sequence>
<dbReference type="CDD" id="cd06526">
    <property type="entry name" value="metazoan_ACD"/>
    <property type="match status" value="1"/>
</dbReference>
<dbReference type="InterPro" id="IPR008978">
    <property type="entry name" value="HSP20-like_chaperone"/>
</dbReference>
<reference evidence="6 7" key="1">
    <citation type="submission" date="2024-06" db="EMBL/GenBank/DDBJ databases">
        <title>A chromosome-level genome assembly of beet webworm, Loxostege sticticalis.</title>
        <authorList>
            <person name="Zhang Y."/>
        </authorList>
    </citation>
    <scope>NUCLEOTIDE SEQUENCE [LARGE SCALE GENOMIC DNA]</scope>
    <source>
        <strain evidence="6">AQ028</strain>
        <tissue evidence="6">Male pupae</tissue>
    </source>
</reference>
<dbReference type="Pfam" id="PF00011">
    <property type="entry name" value="HSP20"/>
    <property type="match status" value="1"/>
</dbReference>
<keyword evidence="2" id="KW-0479">Metal-binding</keyword>
<organism evidence="6 7">
    <name type="scientific">Loxostege sticticalis</name>
    <name type="common">Beet webworm moth</name>
    <dbReference type="NCBI Taxonomy" id="481309"/>
    <lineage>
        <taxon>Eukaryota</taxon>
        <taxon>Metazoa</taxon>
        <taxon>Ecdysozoa</taxon>
        <taxon>Arthropoda</taxon>
        <taxon>Hexapoda</taxon>
        <taxon>Insecta</taxon>
        <taxon>Pterygota</taxon>
        <taxon>Neoptera</taxon>
        <taxon>Endopterygota</taxon>
        <taxon>Lepidoptera</taxon>
        <taxon>Glossata</taxon>
        <taxon>Ditrysia</taxon>
        <taxon>Pyraloidea</taxon>
        <taxon>Crambidae</taxon>
        <taxon>Pyraustinae</taxon>
        <taxon>Loxostege</taxon>
    </lineage>
</organism>
<name>A0ABD0SBJ1_LOXSC</name>